<gene>
    <name evidence="2" type="ORF">EJP69_28635</name>
</gene>
<organism evidence="2 3">
    <name type="scientific">Variovorax gossypii</name>
    <dbReference type="NCBI Taxonomy" id="1679495"/>
    <lineage>
        <taxon>Bacteria</taxon>
        <taxon>Pseudomonadati</taxon>
        <taxon>Pseudomonadota</taxon>
        <taxon>Betaproteobacteria</taxon>
        <taxon>Burkholderiales</taxon>
        <taxon>Comamonadaceae</taxon>
        <taxon>Variovorax</taxon>
    </lineage>
</organism>
<dbReference type="AlphaFoldDB" id="A0A431TDD0"/>
<feature type="signal peptide" evidence="1">
    <location>
        <begin position="1"/>
        <end position="24"/>
    </location>
</feature>
<reference evidence="2 3" key="1">
    <citation type="submission" date="2018-12" db="EMBL/GenBank/DDBJ databases">
        <title>The genome of Variovorax gossypii DSM 100435.</title>
        <authorList>
            <person name="Gao J."/>
            <person name="Sun J."/>
        </authorList>
    </citation>
    <scope>NUCLEOTIDE SEQUENCE [LARGE SCALE GENOMIC DNA]</scope>
    <source>
        <strain evidence="2 3">DSM 100435</strain>
    </source>
</reference>
<dbReference type="InterPro" id="IPR010297">
    <property type="entry name" value="DUF900_hydrolase"/>
</dbReference>
<dbReference type="Gene3D" id="3.40.50.1820">
    <property type="entry name" value="alpha/beta hydrolase"/>
    <property type="match status" value="1"/>
</dbReference>
<comment type="caution">
    <text evidence="2">The sequence shown here is derived from an EMBL/GenBank/DDBJ whole genome shotgun (WGS) entry which is preliminary data.</text>
</comment>
<dbReference type="RefSeq" id="WP_126473757.1">
    <property type="nucleotide sequence ID" value="NZ_RXOE01000012.1"/>
</dbReference>
<proteinExistence type="predicted"/>
<keyword evidence="3" id="KW-1185">Reference proteome</keyword>
<dbReference type="OrthoDB" id="9797755at2"/>
<keyword evidence="1" id="KW-0732">Signal</keyword>
<evidence type="ECO:0000256" key="1">
    <source>
        <dbReference type="SAM" id="SignalP"/>
    </source>
</evidence>
<accession>A0A431TDD0</accession>
<keyword evidence="2" id="KW-0378">Hydrolase</keyword>
<dbReference type="InterPro" id="IPR029058">
    <property type="entry name" value="AB_hydrolase_fold"/>
</dbReference>
<dbReference type="Proteomes" id="UP000267418">
    <property type="component" value="Unassembled WGS sequence"/>
</dbReference>
<name>A0A431TDD0_9BURK</name>
<dbReference type="PANTHER" id="PTHR36513:SF1">
    <property type="entry name" value="TRANSMEMBRANE PROTEIN"/>
    <property type="match status" value="1"/>
</dbReference>
<evidence type="ECO:0000313" key="3">
    <source>
        <dbReference type="Proteomes" id="UP000267418"/>
    </source>
</evidence>
<dbReference type="GO" id="GO:0016787">
    <property type="term" value="F:hydrolase activity"/>
    <property type="evidence" value="ECO:0007669"/>
    <property type="project" value="UniProtKB-KW"/>
</dbReference>
<dbReference type="PANTHER" id="PTHR36513">
    <property type="entry name" value="ABC TRANSMEMBRANE TYPE-1 DOMAIN-CONTAINING PROTEIN"/>
    <property type="match status" value="1"/>
</dbReference>
<dbReference type="SUPFAM" id="SSF53474">
    <property type="entry name" value="alpha/beta-Hydrolases"/>
    <property type="match status" value="1"/>
</dbReference>
<dbReference type="Pfam" id="PF05990">
    <property type="entry name" value="DUF900"/>
    <property type="match status" value="1"/>
</dbReference>
<sequence>MNKPALALMALITGIFWAFRPASAAEAVAEPAAQVDRTYDLCAHGLGYDSDRPFTKKARVRLLLRGAVPSEAALNALQAQLINQALWPEQASRVYVENFNAQDCPVLDGGVVELSVDLRADAMPEFESLISRSDRSFATFVPRMVRSIAIAVSEGSKTADGNATWLRIFYATNRQLNASKSDTAPASYGSERVDKLSYGEVEVAVQSQPRMRDNESAAILRLEKVSAMDNFSISAPPVVLERDAWLAELRRKAASFEKPGVLLFVHGYNVDFANAAKRAAQLSYDLAFPGPTVFFAWPSDASTLKYLRDGRDAENSWQASAQVLSDLVEALPTGPIYVVAHSMGNRVLLGGLATLFDESTSSRKAFREVVLAAPDVDQDYYRLNWARRVQNRGPRLTLYASSHDLALGSSEFLNGGVRLGMGGTALYLDPDVDSVDASRVAREFFGLNHSYFGDSQTVLSDIFFLIRQGKDADKRPHLRRVGSLPPYRWELH</sequence>
<dbReference type="EMBL" id="RXOE01000012">
    <property type="protein sequence ID" value="RTQ30656.1"/>
    <property type="molecule type" value="Genomic_DNA"/>
</dbReference>
<feature type="chain" id="PRO_5019307416" evidence="1">
    <location>
        <begin position="25"/>
        <end position="492"/>
    </location>
</feature>
<evidence type="ECO:0000313" key="2">
    <source>
        <dbReference type="EMBL" id="RTQ30656.1"/>
    </source>
</evidence>
<protein>
    <submittedName>
        <fullName evidence="2">Alpha/beta fold hydrolase</fullName>
    </submittedName>
</protein>